<reference evidence="1" key="1">
    <citation type="journal article" date="2007" name="PLoS Biol.">
        <title>Rate of evolution in brain-expressed genes in humans and other primates.</title>
        <authorList>
            <person name="Wang H.-Y."/>
            <person name="Chien H.-C."/>
            <person name="Osada N."/>
            <person name="Hashimoto K."/>
            <person name="Sugano S."/>
            <person name="Gojobori T."/>
            <person name="Chou C.-K."/>
            <person name="Tsai S.-F."/>
            <person name="Wu C.-I."/>
            <person name="Shen C.-K.J."/>
        </authorList>
    </citation>
    <scope>NUCLEOTIDE SEQUENCE</scope>
</reference>
<dbReference type="AlphaFoldDB" id="I7GI48"/>
<evidence type="ECO:0000313" key="1">
    <source>
        <dbReference type="EMBL" id="BAE89261.1"/>
    </source>
</evidence>
<protein>
    <submittedName>
        <fullName evidence="1">Macaca fascicularis brain cDNA, clone: QflA-17089</fullName>
    </submittedName>
</protein>
<sequence>MNELCVQAVEHCTAVMSYSCVLQHGRITKQQQPQKQVTEVCVCVCVCVREKYFIYIKFKNMPDPSACH</sequence>
<dbReference type="EMBL" id="AB172199">
    <property type="protein sequence ID" value="BAE89261.1"/>
    <property type="molecule type" value="mRNA"/>
</dbReference>
<organism evidence="1">
    <name type="scientific">Macaca fascicularis</name>
    <name type="common">Crab-eating macaque</name>
    <name type="synonym">Cynomolgus monkey</name>
    <dbReference type="NCBI Taxonomy" id="9541"/>
    <lineage>
        <taxon>Eukaryota</taxon>
        <taxon>Metazoa</taxon>
        <taxon>Chordata</taxon>
        <taxon>Craniata</taxon>
        <taxon>Vertebrata</taxon>
        <taxon>Euteleostomi</taxon>
        <taxon>Mammalia</taxon>
        <taxon>Eutheria</taxon>
        <taxon>Euarchontoglires</taxon>
        <taxon>Primates</taxon>
        <taxon>Haplorrhini</taxon>
        <taxon>Catarrhini</taxon>
        <taxon>Cercopithecidae</taxon>
        <taxon>Cercopithecinae</taxon>
        <taxon>Macaca</taxon>
    </lineage>
</organism>
<accession>I7GI48</accession>
<name>I7GI48_MACFA</name>
<proteinExistence type="evidence at transcript level"/>